<keyword evidence="2" id="KW-1185">Reference proteome</keyword>
<gene>
    <name evidence="1" type="ORF">FRZ06_20700</name>
</gene>
<name>A0ACD1AGR5_9FIRM</name>
<protein>
    <submittedName>
        <fullName evidence="1">2-hydroxyglutaryl-CoA dehydratase</fullName>
    </submittedName>
</protein>
<organism evidence="1 2">
    <name type="scientific">Anoxybacterium hadale</name>
    <dbReference type="NCBI Taxonomy" id="3408580"/>
    <lineage>
        <taxon>Bacteria</taxon>
        <taxon>Bacillati</taxon>
        <taxon>Bacillota</taxon>
        <taxon>Clostridia</taxon>
        <taxon>Peptostreptococcales</taxon>
        <taxon>Anaerovoracaceae</taxon>
        <taxon>Anoxybacterium</taxon>
    </lineage>
</organism>
<dbReference type="EMBL" id="CP042469">
    <property type="protein sequence ID" value="QOX65602.1"/>
    <property type="molecule type" value="Genomic_DNA"/>
</dbReference>
<reference evidence="1" key="1">
    <citation type="submission" date="2019-08" db="EMBL/GenBank/DDBJ databases">
        <title>Genome sequence of Clostridiales bacterium MT110.</title>
        <authorList>
            <person name="Cao J."/>
        </authorList>
    </citation>
    <scope>NUCLEOTIDE SEQUENCE</scope>
    <source>
        <strain evidence="1">MT110</strain>
    </source>
</reference>
<dbReference type="Proteomes" id="UP000594014">
    <property type="component" value="Chromosome"/>
</dbReference>
<evidence type="ECO:0000313" key="1">
    <source>
        <dbReference type="EMBL" id="QOX65602.1"/>
    </source>
</evidence>
<evidence type="ECO:0000313" key="2">
    <source>
        <dbReference type="Proteomes" id="UP000594014"/>
    </source>
</evidence>
<accession>A0ACD1AGR5</accession>
<proteinExistence type="predicted"/>
<sequence length="301" mass="34248">MKLCGGFYMKIGIPGGLLYFKYEPFIRTFFNELGVSTEYSTVSNKEILDLGTHNCVDEACLPMKLYHGHAAKLQKNCDCIAVPRIMNCEFGESICPKFQGLPELVASGTGKTNQIFTEPLYMNDPKKLKSALKKGCRQIGVSDTRMERAFFSASENQRNSSFGIWENGYQKRVFLAGHPYNIYDSFANLNLINKLHQLDIGVITEEWISQYEKSEALSGLIKKPYWLFFVHNFAPAMILMERKEIDGIIYVSSFCCGTDSIIIEMIKNKIGNFPLLVLKLDEQTGEAGYHTRLEAFWEVMK</sequence>